<evidence type="ECO:0000313" key="1">
    <source>
        <dbReference type="EMBL" id="CAF1076420.1"/>
    </source>
</evidence>
<feature type="non-terminal residue" evidence="1">
    <location>
        <position position="1"/>
    </location>
</feature>
<gene>
    <name evidence="1" type="ORF">OXX778_LOCUS19984</name>
</gene>
<dbReference type="AlphaFoldDB" id="A0A814MDN3"/>
<name>A0A814MDN3_9BILA</name>
<protein>
    <submittedName>
        <fullName evidence="1">Uncharacterized protein</fullName>
    </submittedName>
</protein>
<dbReference type="Gene3D" id="3.40.50.11350">
    <property type="match status" value="1"/>
</dbReference>
<organism evidence="1 2">
    <name type="scientific">Brachionus calyciflorus</name>
    <dbReference type="NCBI Taxonomy" id="104777"/>
    <lineage>
        <taxon>Eukaryota</taxon>
        <taxon>Metazoa</taxon>
        <taxon>Spiralia</taxon>
        <taxon>Gnathifera</taxon>
        <taxon>Rotifera</taxon>
        <taxon>Eurotatoria</taxon>
        <taxon>Monogononta</taxon>
        <taxon>Pseudotrocha</taxon>
        <taxon>Ploima</taxon>
        <taxon>Brachionidae</taxon>
        <taxon>Brachionus</taxon>
    </lineage>
</organism>
<dbReference type="Proteomes" id="UP000663879">
    <property type="component" value="Unassembled WGS sequence"/>
</dbReference>
<reference evidence="1" key="1">
    <citation type="submission" date="2021-02" db="EMBL/GenBank/DDBJ databases">
        <authorList>
            <person name="Nowell W R."/>
        </authorList>
    </citation>
    <scope>NUCLEOTIDE SEQUENCE</scope>
    <source>
        <strain evidence="1">Ploen Becks lab</strain>
    </source>
</reference>
<dbReference type="OrthoDB" id="2413580at2759"/>
<keyword evidence="2" id="KW-1185">Reference proteome</keyword>
<evidence type="ECO:0000313" key="2">
    <source>
        <dbReference type="Proteomes" id="UP000663879"/>
    </source>
</evidence>
<accession>A0A814MDN3</accession>
<sequence>NTDINKFIECAKHIEKINQASSVKWFLTSDSKKVIDILSADYGQLIIKGKGNIGHVLSGSNYYSRTVMDVELLSKANEIIITGGSTFGFVSSMKKQILPYFVEGKRNETEQPCRRMNFNKPPRRPQGYSLI</sequence>
<proteinExistence type="predicted"/>
<dbReference type="EMBL" id="CAJNOC010006372">
    <property type="protein sequence ID" value="CAF1076420.1"/>
    <property type="molecule type" value="Genomic_DNA"/>
</dbReference>
<comment type="caution">
    <text evidence="1">The sequence shown here is derived from an EMBL/GenBank/DDBJ whole genome shotgun (WGS) entry which is preliminary data.</text>
</comment>